<dbReference type="OrthoDB" id="8965057at2759"/>
<reference evidence="1" key="1">
    <citation type="journal article" date="2004" name="Nature">
        <title>Genome duplication in the teleost fish Tetraodon nigroviridis reveals the early vertebrate proto-karyotype.</title>
        <authorList>
            <person name="Jaillon O."/>
            <person name="Aury J.-M."/>
            <person name="Brunet F."/>
            <person name="Petit J.-L."/>
            <person name="Stange-Thomann N."/>
            <person name="Mauceli E."/>
            <person name="Bouneau L."/>
            <person name="Fischer C."/>
            <person name="Ozouf-Costaz C."/>
            <person name="Bernot A."/>
            <person name="Nicaud S."/>
            <person name="Jaffe D."/>
            <person name="Fisher S."/>
            <person name="Lutfalla G."/>
            <person name="Dossat C."/>
            <person name="Segurens B."/>
            <person name="Dasilva C."/>
            <person name="Salanoubat M."/>
            <person name="Levy M."/>
            <person name="Boudet N."/>
            <person name="Castellano S."/>
            <person name="Anthouard V."/>
            <person name="Jubin C."/>
            <person name="Castelli V."/>
            <person name="Katinka M."/>
            <person name="Vacherie B."/>
            <person name="Biemont C."/>
            <person name="Skalli Z."/>
            <person name="Cattolico L."/>
            <person name="Poulain J."/>
            <person name="De Berardinis V."/>
            <person name="Cruaud C."/>
            <person name="Duprat S."/>
            <person name="Brottier P."/>
            <person name="Coutanceau J.-P."/>
            <person name="Gouzy J."/>
            <person name="Parra G."/>
            <person name="Lardier G."/>
            <person name="Chapple C."/>
            <person name="McKernan K.J."/>
            <person name="McEwan P."/>
            <person name="Bosak S."/>
            <person name="Kellis M."/>
            <person name="Volff J.-N."/>
            <person name="Guigo R."/>
            <person name="Zody M.C."/>
            <person name="Mesirov J."/>
            <person name="Lindblad-Toh K."/>
            <person name="Birren B."/>
            <person name="Nusbaum C."/>
            <person name="Kahn D."/>
            <person name="Robinson-Rechavi M."/>
            <person name="Laudet V."/>
            <person name="Schachter V."/>
            <person name="Quetier F."/>
            <person name="Saurin W."/>
            <person name="Scarpelli C."/>
            <person name="Wincker P."/>
            <person name="Lander E.S."/>
            <person name="Weissenbach J."/>
            <person name="Roest Crollius H."/>
        </authorList>
    </citation>
    <scope>NUCLEOTIDE SEQUENCE [LARGE SCALE GENOMIC DNA]</scope>
</reference>
<organism evidence="1">
    <name type="scientific">Tetraodon nigroviridis</name>
    <name type="common">Spotted green pufferfish</name>
    <name type="synonym">Chelonodon nigroviridis</name>
    <dbReference type="NCBI Taxonomy" id="99883"/>
    <lineage>
        <taxon>Eukaryota</taxon>
        <taxon>Metazoa</taxon>
        <taxon>Chordata</taxon>
        <taxon>Craniata</taxon>
        <taxon>Vertebrata</taxon>
        <taxon>Euteleostomi</taxon>
        <taxon>Actinopterygii</taxon>
        <taxon>Neopterygii</taxon>
        <taxon>Teleostei</taxon>
        <taxon>Neoteleostei</taxon>
        <taxon>Acanthomorphata</taxon>
        <taxon>Eupercaria</taxon>
        <taxon>Tetraodontiformes</taxon>
        <taxon>Tetradontoidea</taxon>
        <taxon>Tetraodontidae</taxon>
        <taxon>Tetraodon</taxon>
    </lineage>
</organism>
<dbReference type="EMBL" id="CAAE01011718">
    <property type="protein sequence ID" value="CAF94006.1"/>
    <property type="molecule type" value="Genomic_DNA"/>
</dbReference>
<evidence type="ECO:0000313" key="1">
    <source>
        <dbReference type="EMBL" id="CAF94006.1"/>
    </source>
</evidence>
<protein>
    <submittedName>
        <fullName evidence="1">(spotted green pufferfish) hypothetical protein</fullName>
    </submittedName>
</protein>
<dbReference type="GO" id="GO:0030154">
    <property type="term" value="P:cell differentiation"/>
    <property type="evidence" value="ECO:0007669"/>
    <property type="project" value="TreeGrafter"/>
</dbReference>
<gene>
    <name evidence="1" type="ORF">GSTENG00009910001</name>
</gene>
<name>Q4SZC6_TETNG</name>
<accession>Q4SZC6</accession>
<dbReference type="GO" id="GO:0002088">
    <property type="term" value="P:lens development in camera-type eye"/>
    <property type="evidence" value="ECO:0007669"/>
    <property type="project" value="TreeGrafter"/>
</dbReference>
<dbReference type="AlphaFoldDB" id="Q4SZC6"/>
<dbReference type="KEGG" id="tng:GSTEN00009910G001"/>
<comment type="caution">
    <text evidence="1">The sequence shown here is derived from an EMBL/GenBank/DDBJ whole genome shotgun (WGS) entry which is preliminary data.</text>
</comment>
<dbReference type="PANTHER" id="PTHR23039:SF5">
    <property type="entry name" value="ACTIN REMODELING REGULATOR NHS"/>
    <property type="match status" value="1"/>
</dbReference>
<dbReference type="PANTHER" id="PTHR23039">
    <property type="entry name" value="NANCE-HORAN SYNDROME PROTEIN"/>
    <property type="match status" value="1"/>
</dbReference>
<dbReference type="FunFam" id="1.20.5.340:FF:000039">
    <property type="entry name" value="Nance-Horan syndrome protein isoform X1"/>
    <property type="match status" value="1"/>
</dbReference>
<reference evidence="1" key="2">
    <citation type="submission" date="2004-02" db="EMBL/GenBank/DDBJ databases">
        <authorList>
            <consortium name="Genoscope"/>
            <consortium name="Whitehead Institute Centre for Genome Research"/>
        </authorList>
    </citation>
    <scope>NUCLEOTIDE SEQUENCE</scope>
</reference>
<proteinExistence type="predicted"/>
<sequence length="95" mass="10801">MPFAKRIVEPQLLCRYQIPNEEGLLFEDLVSISNVALSRTLRQLSDLAKHACSIFQELENDLTTTSQRVSGLQSKISQLQHTCSDLDPKQETVRE</sequence>
<dbReference type="Gene3D" id="1.20.5.340">
    <property type="match status" value="1"/>
</dbReference>